<evidence type="ECO:0000313" key="2">
    <source>
        <dbReference type="EMBL" id="SHL93179.1"/>
    </source>
</evidence>
<feature type="transmembrane region" description="Helical" evidence="1">
    <location>
        <begin position="89"/>
        <end position="114"/>
    </location>
</feature>
<name>A0A1M7EP10_9FIRM</name>
<organism evidence="2 3">
    <name type="scientific">Anaerosporobacter mobilis DSM 15930</name>
    <dbReference type="NCBI Taxonomy" id="1120996"/>
    <lineage>
        <taxon>Bacteria</taxon>
        <taxon>Bacillati</taxon>
        <taxon>Bacillota</taxon>
        <taxon>Clostridia</taxon>
        <taxon>Lachnospirales</taxon>
        <taxon>Lachnospiraceae</taxon>
        <taxon>Anaerosporobacter</taxon>
    </lineage>
</organism>
<evidence type="ECO:0000313" key="3">
    <source>
        <dbReference type="Proteomes" id="UP000184038"/>
    </source>
</evidence>
<feature type="transmembrane region" description="Helical" evidence="1">
    <location>
        <begin position="47"/>
        <end position="68"/>
    </location>
</feature>
<keyword evidence="1" id="KW-0472">Membrane</keyword>
<dbReference type="RefSeq" id="WP_073281626.1">
    <property type="nucleotide sequence ID" value="NZ_FRCP01000005.1"/>
</dbReference>
<accession>A0A1M7EP10</accession>
<dbReference type="OrthoDB" id="2042447at2"/>
<feature type="transmembrane region" description="Helical" evidence="1">
    <location>
        <begin position="187"/>
        <end position="213"/>
    </location>
</feature>
<dbReference type="EMBL" id="FRCP01000005">
    <property type="protein sequence ID" value="SHL93179.1"/>
    <property type="molecule type" value="Genomic_DNA"/>
</dbReference>
<keyword evidence="3" id="KW-1185">Reference proteome</keyword>
<proteinExistence type="predicted"/>
<dbReference type="STRING" id="1120996.SAMN02746066_00084"/>
<sequence length="247" mass="27643">MWKLVKYELRKQMQSKAIIFGIVALLELVWFFGLFVKNSMLPGTSGLLFLVANISMIYLYFESIVTFSNDLKTKNSYMLFMTPNSSYKIVGAKIVASGIQIILYGLCFFGIGALDIGIMAIRFSGVSEVIEMIKKFLNQSVQIDVDITYVFLSVLSIIIMGIFILSLAYVSITLSATFLANKPYKGFVSFVIFVLIVFVQEKIVSAVLGNVLLSDQTTIILSLVWYAVMSVLAYVVTAWMLDKRVSL</sequence>
<evidence type="ECO:0008006" key="4">
    <source>
        <dbReference type="Google" id="ProtNLM"/>
    </source>
</evidence>
<keyword evidence="1" id="KW-0812">Transmembrane</keyword>
<dbReference type="AlphaFoldDB" id="A0A1M7EP10"/>
<reference evidence="2 3" key="1">
    <citation type="submission" date="2016-11" db="EMBL/GenBank/DDBJ databases">
        <authorList>
            <person name="Jaros S."/>
            <person name="Januszkiewicz K."/>
            <person name="Wedrychowicz H."/>
        </authorList>
    </citation>
    <scope>NUCLEOTIDE SEQUENCE [LARGE SCALE GENOMIC DNA]</scope>
    <source>
        <strain evidence="2 3">DSM 15930</strain>
    </source>
</reference>
<dbReference type="Proteomes" id="UP000184038">
    <property type="component" value="Unassembled WGS sequence"/>
</dbReference>
<feature type="transmembrane region" description="Helical" evidence="1">
    <location>
        <begin position="147"/>
        <end position="180"/>
    </location>
</feature>
<evidence type="ECO:0000256" key="1">
    <source>
        <dbReference type="SAM" id="Phobius"/>
    </source>
</evidence>
<gene>
    <name evidence="2" type="ORF">SAMN02746066_00084</name>
</gene>
<feature type="transmembrane region" description="Helical" evidence="1">
    <location>
        <begin position="219"/>
        <end position="241"/>
    </location>
</feature>
<feature type="transmembrane region" description="Helical" evidence="1">
    <location>
        <begin position="17"/>
        <end position="35"/>
    </location>
</feature>
<keyword evidence="1" id="KW-1133">Transmembrane helix</keyword>
<protein>
    <recommendedName>
        <fullName evidence="4">ABC-2 family transporter protein</fullName>
    </recommendedName>
</protein>